<sequence>MGGFISRSPRVASGEIGKKLEKIATLQRRTVETRSRDLPYLPRLCGSGELSHLTPNAHTPEPDTDLASPGHIP</sequence>
<protein>
    <submittedName>
        <fullName evidence="2">Uncharacterized protein</fullName>
    </submittedName>
</protein>
<feature type="region of interest" description="Disordered" evidence="1">
    <location>
        <begin position="28"/>
        <end position="73"/>
    </location>
</feature>
<evidence type="ECO:0000256" key="1">
    <source>
        <dbReference type="SAM" id="MobiDB-lite"/>
    </source>
</evidence>
<reference evidence="3" key="1">
    <citation type="journal article" date="2017" name="Nat. Microbiol.">
        <title>Global analysis of biosynthetic gene clusters reveals vast potential of secondary metabolite production in Penicillium species.</title>
        <authorList>
            <person name="Nielsen J.C."/>
            <person name="Grijseels S."/>
            <person name="Prigent S."/>
            <person name="Ji B."/>
            <person name="Dainat J."/>
            <person name="Nielsen K.F."/>
            <person name="Frisvad J.C."/>
            <person name="Workman M."/>
            <person name="Nielsen J."/>
        </authorList>
    </citation>
    <scope>NUCLEOTIDE SEQUENCE [LARGE SCALE GENOMIC DNA]</scope>
    <source>
        <strain evidence="3">IBT 31811</strain>
    </source>
</reference>
<dbReference type="Proteomes" id="UP000191672">
    <property type="component" value="Unassembled WGS sequence"/>
</dbReference>
<dbReference type="EMBL" id="MDYN01000050">
    <property type="protein sequence ID" value="OQD79485.1"/>
    <property type="molecule type" value="Genomic_DNA"/>
</dbReference>
<accession>A0A1V6PR69</accession>
<keyword evidence="3" id="KW-1185">Reference proteome</keyword>
<evidence type="ECO:0000313" key="2">
    <source>
        <dbReference type="EMBL" id="OQD79485.1"/>
    </source>
</evidence>
<proteinExistence type="predicted"/>
<name>A0A1V6PR69_9EURO</name>
<organism evidence="2 3">
    <name type="scientific">Penicillium antarcticum</name>
    <dbReference type="NCBI Taxonomy" id="416450"/>
    <lineage>
        <taxon>Eukaryota</taxon>
        <taxon>Fungi</taxon>
        <taxon>Dikarya</taxon>
        <taxon>Ascomycota</taxon>
        <taxon>Pezizomycotina</taxon>
        <taxon>Eurotiomycetes</taxon>
        <taxon>Eurotiomycetidae</taxon>
        <taxon>Eurotiales</taxon>
        <taxon>Aspergillaceae</taxon>
        <taxon>Penicillium</taxon>
    </lineage>
</organism>
<dbReference type="AlphaFoldDB" id="A0A1V6PR69"/>
<evidence type="ECO:0000313" key="3">
    <source>
        <dbReference type="Proteomes" id="UP000191672"/>
    </source>
</evidence>
<gene>
    <name evidence="2" type="ORF">PENANT_c050G04866</name>
</gene>
<comment type="caution">
    <text evidence="2">The sequence shown here is derived from an EMBL/GenBank/DDBJ whole genome shotgun (WGS) entry which is preliminary data.</text>
</comment>